<keyword evidence="2" id="KW-1185">Reference proteome</keyword>
<comment type="caution">
    <text evidence="1">The sequence shown here is derived from an EMBL/GenBank/DDBJ whole genome shotgun (WGS) entry which is preliminary data.</text>
</comment>
<dbReference type="OrthoDB" id="982713at2"/>
<proteinExistence type="predicted"/>
<name>A0A512BE85_9BACT</name>
<sequence>MPNYSTEELIQYVYQETSPEKTQALEKALENDWNLKEKLGALKDSMQQLDTVITSPREQSITAILNYAKRTSVVEQP</sequence>
<accession>A0A512BE85</accession>
<dbReference type="RefSeq" id="WP_147204397.1">
    <property type="nucleotide sequence ID" value="NZ_BJYT01000010.1"/>
</dbReference>
<reference evidence="1 2" key="1">
    <citation type="submission" date="2019-07" db="EMBL/GenBank/DDBJ databases">
        <title>Whole genome shotgun sequence of Segetibacter aerophilus NBRC 106135.</title>
        <authorList>
            <person name="Hosoyama A."/>
            <person name="Uohara A."/>
            <person name="Ohji S."/>
            <person name="Ichikawa N."/>
        </authorList>
    </citation>
    <scope>NUCLEOTIDE SEQUENCE [LARGE SCALE GENOMIC DNA]</scope>
    <source>
        <strain evidence="1 2">NBRC 106135</strain>
    </source>
</reference>
<gene>
    <name evidence="1" type="ORF">SAE01_27760</name>
</gene>
<protein>
    <submittedName>
        <fullName evidence="1">Uncharacterized protein</fullName>
    </submittedName>
</protein>
<evidence type="ECO:0000313" key="1">
    <source>
        <dbReference type="EMBL" id="GEO10280.1"/>
    </source>
</evidence>
<dbReference type="AlphaFoldDB" id="A0A512BE85"/>
<dbReference type="Proteomes" id="UP000321513">
    <property type="component" value="Unassembled WGS sequence"/>
</dbReference>
<dbReference type="EMBL" id="BJYT01000010">
    <property type="protein sequence ID" value="GEO10280.1"/>
    <property type="molecule type" value="Genomic_DNA"/>
</dbReference>
<organism evidence="1 2">
    <name type="scientific">Segetibacter aerophilus</name>
    <dbReference type="NCBI Taxonomy" id="670293"/>
    <lineage>
        <taxon>Bacteria</taxon>
        <taxon>Pseudomonadati</taxon>
        <taxon>Bacteroidota</taxon>
        <taxon>Chitinophagia</taxon>
        <taxon>Chitinophagales</taxon>
        <taxon>Chitinophagaceae</taxon>
        <taxon>Segetibacter</taxon>
    </lineage>
</organism>
<evidence type="ECO:0000313" key="2">
    <source>
        <dbReference type="Proteomes" id="UP000321513"/>
    </source>
</evidence>